<name>A0AAW0AR92_9AGAR</name>
<evidence type="ECO:0000313" key="2">
    <source>
        <dbReference type="EMBL" id="KAK7015860.1"/>
    </source>
</evidence>
<dbReference type="Proteomes" id="UP001383192">
    <property type="component" value="Unassembled WGS sequence"/>
</dbReference>
<feature type="region of interest" description="Disordered" evidence="1">
    <location>
        <begin position="1"/>
        <end position="37"/>
    </location>
</feature>
<proteinExistence type="predicted"/>
<evidence type="ECO:0000313" key="3">
    <source>
        <dbReference type="Proteomes" id="UP001383192"/>
    </source>
</evidence>
<reference evidence="2 3" key="1">
    <citation type="submission" date="2024-01" db="EMBL/GenBank/DDBJ databases">
        <title>A draft genome for a cacao thread blight-causing isolate of Paramarasmius palmivorus.</title>
        <authorList>
            <person name="Baruah I.K."/>
            <person name="Bukari Y."/>
            <person name="Amoako-Attah I."/>
            <person name="Meinhardt L.W."/>
            <person name="Bailey B.A."/>
            <person name="Cohen S.P."/>
        </authorList>
    </citation>
    <scope>NUCLEOTIDE SEQUENCE [LARGE SCALE GENOMIC DNA]</scope>
    <source>
        <strain evidence="2 3">GH-12</strain>
    </source>
</reference>
<organism evidence="2 3">
    <name type="scientific">Paramarasmius palmivorus</name>
    <dbReference type="NCBI Taxonomy" id="297713"/>
    <lineage>
        <taxon>Eukaryota</taxon>
        <taxon>Fungi</taxon>
        <taxon>Dikarya</taxon>
        <taxon>Basidiomycota</taxon>
        <taxon>Agaricomycotina</taxon>
        <taxon>Agaricomycetes</taxon>
        <taxon>Agaricomycetidae</taxon>
        <taxon>Agaricales</taxon>
        <taxon>Marasmiineae</taxon>
        <taxon>Marasmiaceae</taxon>
        <taxon>Paramarasmius</taxon>
    </lineage>
</organism>
<evidence type="ECO:0000256" key="1">
    <source>
        <dbReference type="SAM" id="MobiDB-lite"/>
    </source>
</evidence>
<sequence>MSQQSSPTRPSIEWHELEGESSSDESSGDPRPNPEESRRFAQVMISSGQIIHMVLLLNIEGQLTPYSAEDLRDHIIAMERALMHAKDIAQWVEYARGDEHATGFEPVEGLE</sequence>
<dbReference type="AlphaFoldDB" id="A0AAW0AR92"/>
<accession>A0AAW0AR92</accession>
<keyword evidence="3" id="KW-1185">Reference proteome</keyword>
<gene>
    <name evidence="2" type="ORF">VNI00_019033</name>
</gene>
<dbReference type="EMBL" id="JAYKXP010000307">
    <property type="protein sequence ID" value="KAK7015860.1"/>
    <property type="molecule type" value="Genomic_DNA"/>
</dbReference>
<comment type="caution">
    <text evidence="2">The sequence shown here is derived from an EMBL/GenBank/DDBJ whole genome shotgun (WGS) entry which is preliminary data.</text>
</comment>
<protein>
    <submittedName>
        <fullName evidence="2">Uncharacterized protein</fullName>
    </submittedName>
</protein>